<evidence type="ECO:0000256" key="9">
    <source>
        <dbReference type="ARBA" id="ARBA00023211"/>
    </source>
</evidence>
<organism evidence="12 13">
    <name type="scientific">Dichelobacter nodosus (strain VCS1703A)</name>
    <dbReference type="NCBI Taxonomy" id="246195"/>
    <lineage>
        <taxon>Bacteria</taxon>
        <taxon>Pseudomonadati</taxon>
        <taxon>Pseudomonadota</taxon>
        <taxon>Gammaproteobacteria</taxon>
        <taxon>Cardiobacteriales</taxon>
        <taxon>Cardiobacteriaceae</taxon>
        <taxon>Dichelobacter</taxon>
    </lineage>
</organism>
<dbReference type="Proteomes" id="UP000000248">
    <property type="component" value="Chromosome"/>
</dbReference>
<keyword evidence="7" id="KW-0378">Hydrolase</keyword>
<comment type="cofactor">
    <cofactor evidence="2">
        <name>Mn(2+)</name>
        <dbReference type="ChEBI" id="CHEBI:29035"/>
    </cofactor>
</comment>
<dbReference type="GO" id="GO:0070006">
    <property type="term" value="F:metalloaminopeptidase activity"/>
    <property type="evidence" value="ECO:0007669"/>
    <property type="project" value="InterPro"/>
</dbReference>
<evidence type="ECO:0000256" key="1">
    <source>
        <dbReference type="ARBA" id="ARBA00001424"/>
    </source>
</evidence>
<keyword evidence="9" id="KW-0464">Manganese</keyword>
<dbReference type="SUPFAM" id="SSF53092">
    <property type="entry name" value="Creatinase/prolidase N-terminal domain"/>
    <property type="match status" value="1"/>
</dbReference>
<dbReference type="Pfam" id="PF00557">
    <property type="entry name" value="Peptidase_M24"/>
    <property type="match status" value="1"/>
</dbReference>
<dbReference type="GO" id="GO:0006508">
    <property type="term" value="P:proteolysis"/>
    <property type="evidence" value="ECO:0007669"/>
    <property type="project" value="UniProtKB-KW"/>
</dbReference>
<name>A5EVW0_DICNV</name>
<evidence type="ECO:0000256" key="10">
    <source>
        <dbReference type="RuleBase" id="RU000590"/>
    </source>
</evidence>
<dbReference type="InterPro" id="IPR029149">
    <property type="entry name" value="Creatin/AminoP/Spt16_N"/>
</dbReference>
<reference evidence="12 13" key="1">
    <citation type="journal article" date="2007" name="Nat. Biotechnol.">
        <title>Genome sequence and identification of candidate vaccine antigens from the animal pathogen Dichelobacter nodosus.</title>
        <authorList>
            <person name="Myers G.S."/>
            <person name="Parker D."/>
            <person name="Al-Hasani K."/>
            <person name="Kennan R.M."/>
            <person name="Seemann T."/>
            <person name="Ren Q."/>
            <person name="Badger J.H."/>
            <person name="Selengut J.D."/>
            <person name="Deboy R.T."/>
            <person name="Tettelin H."/>
            <person name="Boyce J.D."/>
            <person name="McCarl V.P."/>
            <person name="Han X."/>
            <person name="Nelson W.C."/>
            <person name="Madupu R."/>
            <person name="Mohamoud Y."/>
            <person name="Holley T."/>
            <person name="Fedorova N."/>
            <person name="Khouri H."/>
            <person name="Bottomley S.P."/>
            <person name="Whittington R.J."/>
            <person name="Adler B."/>
            <person name="Songer J.G."/>
            <person name="Rood J.I."/>
            <person name="Paulsen I.T."/>
        </authorList>
    </citation>
    <scope>NUCLEOTIDE SEQUENCE [LARGE SCALE GENOMIC DNA]</scope>
    <source>
        <strain evidence="12 13">VCS1703A</strain>
    </source>
</reference>
<dbReference type="EC" id="3.4.11.9" evidence="4"/>
<dbReference type="Gene3D" id="3.90.230.10">
    <property type="entry name" value="Creatinase/methionine aminopeptidase superfamily"/>
    <property type="match status" value="1"/>
</dbReference>
<evidence type="ECO:0000256" key="4">
    <source>
        <dbReference type="ARBA" id="ARBA00012574"/>
    </source>
</evidence>
<dbReference type="GO" id="GO:0030145">
    <property type="term" value="F:manganese ion binding"/>
    <property type="evidence" value="ECO:0007669"/>
    <property type="project" value="InterPro"/>
</dbReference>
<dbReference type="InterPro" id="IPR052433">
    <property type="entry name" value="X-Pro_dipept-like"/>
</dbReference>
<evidence type="ECO:0000256" key="3">
    <source>
        <dbReference type="ARBA" id="ARBA00008766"/>
    </source>
</evidence>
<dbReference type="RefSeq" id="WP_012030767.1">
    <property type="nucleotide sequence ID" value="NC_009446.1"/>
</dbReference>
<dbReference type="eggNOG" id="COG0006">
    <property type="taxonomic scope" value="Bacteria"/>
</dbReference>
<protein>
    <recommendedName>
        <fullName evidence="4">Xaa-Pro aminopeptidase</fullName>
        <ecNumber evidence="4">3.4.11.9</ecNumber>
    </recommendedName>
</protein>
<dbReference type="SUPFAM" id="SSF55920">
    <property type="entry name" value="Creatinase/aminopeptidase"/>
    <property type="match status" value="1"/>
</dbReference>
<dbReference type="InterPro" id="IPR007865">
    <property type="entry name" value="Aminopep_P_N"/>
</dbReference>
<dbReference type="InterPro" id="IPR000994">
    <property type="entry name" value="Pept_M24"/>
</dbReference>
<dbReference type="InterPro" id="IPR001131">
    <property type="entry name" value="Peptidase_M24B_aminopep-P_CS"/>
</dbReference>
<dbReference type="PANTHER" id="PTHR43226:SF4">
    <property type="entry name" value="XAA-PRO AMINOPEPTIDASE 3"/>
    <property type="match status" value="1"/>
</dbReference>
<keyword evidence="12" id="KW-0031">Aminopeptidase</keyword>
<dbReference type="Gene3D" id="3.40.350.10">
    <property type="entry name" value="Creatinase/prolidase N-terminal domain"/>
    <property type="match status" value="1"/>
</dbReference>
<dbReference type="PANTHER" id="PTHR43226">
    <property type="entry name" value="XAA-PRO AMINOPEPTIDASE 3"/>
    <property type="match status" value="1"/>
</dbReference>
<dbReference type="InterPro" id="IPR036005">
    <property type="entry name" value="Creatinase/aminopeptidase-like"/>
</dbReference>
<accession>A5EVW0</accession>
<sequence>MIQTVLPQSTFAKRREQLFSRLPEGAVVILYSGDLVMRNRGTEYPFRPDSYFWYFTGFPEPETTAILCRKAGKVHYTLFCANRDPSREIWTGKIVGQEGAVSDYGADEAYPLTEKHRITGLLAASHHIYAVLGEKAEHDQEVMQFIRSANQLAGKAGTEIEDLKDLRRIAGEMRMFKSIEEQNLLHEAGRITAAGHRAAMRAAQAGAYEYTAQAAMEAEFRRYHGCHWSFPSIIAAGSNACCLHYEINNAPLRSGDLVLFDTGAEYAGYAGDISRTIPINGKFTRNQQALYEVVLNAQLNAIHSARAGITHDELHRQASIDLMQGIFDLGIVDGGDAAEWVDSGKVKRFYPHSTGHWLGLDVHDVGAYYVNGQSRTYQPDMVITIEPGLYLQPDDLGIDESWRGIGIRIEDDIIITKGDPEITTSDAPKTVREIEEFLSGRE</sequence>
<dbReference type="Pfam" id="PF05195">
    <property type="entry name" value="AMP_N"/>
    <property type="match status" value="1"/>
</dbReference>
<dbReference type="SMART" id="SM01011">
    <property type="entry name" value="AMP_N"/>
    <property type="match status" value="1"/>
</dbReference>
<dbReference type="KEGG" id="dno:DNO_0429"/>
<dbReference type="CDD" id="cd01087">
    <property type="entry name" value="Prolidase"/>
    <property type="match status" value="1"/>
</dbReference>
<dbReference type="PROSITE" id="PS00491">
    <property type="entry name" value="PROLINE_PEPTIDASE"/>
    <property type="match status" value="1"/>
</dbReference>
<evidence type="ECO:0000256" key="7">
    <source>
        <dbReference type="ARBA" id="ARBA00022801"/>
    </source>
</evidence>
<dbReference type="HOGENOM" id="CLU_017266_1_0_6"/>
<keyword evidence="8" id="KW-0482">Metalloprotease</keyword>
<keyword evidence="13" id="KW-1185">Reference proteome</keyword>
<evidence type="ECO:0000256" key="5">
    <source>
        <dbReference type="ARBA" id="ARBA00022670"/>
    </source>
</evidence>
<comment type="catalytic activity">
    <reaction evidence="1">
        <text>Release of any N-terminal amino acid, including proline, that is linked to proline, even from a dipeptide or tripeptide.</text>
        <dbReference type="EC" id="3.4.11.9"/>
    </reaction>
</comment>
<evidence type="ECO:0000313" key="13">
    <source>
        <dbReference type="Proteomes" id="UP000000248"/>
    </source>
</evidence>
<feature type="domain" description="Aminopeptidase P N-terminal" evidence="11">
    <location>
        <begin position="6"/>
        <end position="139"/>
    </location>
</feature>
<evidence type="ECO:0000313" key="12">
    <source>
        <dbReference type="EMBL" id="ABQ14287.1"/>
    </source>
</evidence>
<dbReference type="AlphaFoldDB" id="A5EVW0"/>
<evidence type="ECO:0000256" key="8">
    <source>
        <dbReference type="ARBA" id="ARBA00023049"/>
    </source>
</evidence>
<proteinExistence type="inferred from homology"/>
<dbReference type="STRING" id="246195.DNO_0429"/>
<dbReference type="EMBL" id="CP000513">
    <property type="protein sequence ID" value="ABQ14287.1"/>
    <property type="molecule type" value="Genomic_DNA"/>
</dbReference>
<comment type="similarity">
    <text evidence="3 10">Belongs to the peptidase M24B family.</text>
</comment>
<keyword evidence="6 10" id="KW-0479">Metal-binding</keyword>
<keyword evidence="5" id="KW-0645">Protease</keyword>
<dbReference type="OrthoDB" id="9806388at2"/>
<evidence type="ECO:0000256" key="6">
    <source>
        <dbReference type="ARBA" id="ARBA00022723"/>
    </source>
</evidence>
<dbReference type="GO" id="GO:0005829">
    <property type="term" value="C:cytosol"/>
    <property type="evidence" value="ECO:0007669"/>
    <property type="project" value="TreeGrafter"/>
</dbReference>
<evidence type="ECO:0000256" key="2">
    <source>
        <dbReference type="ARBA" id="ARBA00001936"/>
    </source>
</evidence>
<evidence type="ECO:0000259" key="11">
    <source>
        <dbReference type="SMART" id="SM01011"/>
    </source>
</evidence>
<gene>
    <name evidence="12" type="ordered locus">DNO_0429</name>
</gene>